<organism evidence="2 3">
    <name type="scientific">Parelaphostrongylus tenuis</name>
    <name type="common">Meningeal worm</name>
    <dbReference type="NCBI Taxonomy" id="148309"/>
    <lineage>
        <taxon>Eukaryota</taxon>
        <taxon>Metazoa</taxon>
        <taxon>Ecdysozoa</taxon>
        <taxon>Nematoda</taxon>
        <taxon>Chromadorea</taxon>
        <taxon>Rhabditida</taxon>
        <taxon>Rhabditina</taxon>
        <taxon>Rhabditomorpha</taxon>
        <taxon>Strongyloidea</taxon>
        <taxon>Metastrongylidae</taxon>
        <taxon>Parelaphostrongylus</taxon>
    </lineage>
</organism>
<feature type="region of interest" description="Disordered" evidence="1">
    <location>
        <begin position="1"/>
        <end position="195"/>
    </location>
</feature>
<sequence>MRESSVLPLRGRENSQGPPLDNFSTSRSTSGRERSLQLHGPDYKNNERAPLPSYSAVVKVRSHEAGDSERKAKNNVEGDPYLDGRPQHQPTALTPTRRYDEPPIEHTDRNGELIPRPNPPLTLSEQTKNNLRSETSYPQSPYITDRANDWAERTTVIRGVNEDKSLSKPPIRQNPGEVEKEATQGKPSSLPHPSV</sequence>
<dbReference type="EMBL" id="JAHQIW010006428">
    <property type="protein sequence ID" value="KAJ1369178.1"/>
    <property type="molecule type" value="Genomic_DNA"/>
</dbReference>
<name>A0AAD5R3Y4_PARTN</name>
<keyword evidence="3" id="KW-1185">Reference proteome</keyword>
<feature type="compositionally biased region" description="Polar residues" evidence="1">
    <location>
        <begin position="121"/>
        <end position="142"/>
    </location>
</feature>
<dbReference type="Proteomes" id="UP001196413">
    <property type="component" value="Unassembled WGS sequence"/>
</dbReference>
<feature type="compositionally biased region" description="Basic and acidic residues" evidence="1">
    <location>
        <begin position="97"/>
        <end position="111"/>
    </location>
</feature>
<dbReference type="AlphaFoldDB" id="A0AAD5R3Y4"/>
<evidence type="ECO:0000313" key="2">
    <source>
        <dbReference type="EMBL" id="KAJ1369178.1"/>
    </source>
</evidence>
<feature type="compositionally biased region" description="Basic and acidic residues" evidence="1">
    <location>
        <begin position="30"/>
        <end position="47"/>
    </location>
</feature>
<evidence type="ECO:0000313" key="3">
    <source>
        <dbReference type="Proteomes" id="UP001196413"/>
    </source>
</evidence>
<reference evidence="2" key="1">
    <citation type="submission" date="2021-06" db="EMBL/GenBank/DDBJ databases">
        <title>Parelaphostrongylus tenuis whole genome reference sequence.</title>
        <authorList>
            <person name="Garwood T.J."/>
            <person name="Larsen P.A."/>
            <person name="Fountain-Jones N.M."/>
            <person name="Garbe J.R."/>
            <person name="Macchietto M.G."/>
            <person name="Kania S.A."/>
            <person name="Gerhold R.W."/>
            <person name="Richards J.E."/>
            <person name="Wolf T.M."/>
        </authorList>
    </citation>
    <scope>NUCLEOTIDE SEQUENCE</scope>
    <source>
        <strain evidence="2">MNPRO001-30</strain>
        <tissue evidence="2">Meninges</tissue>
    </source>
</reference>
<protein>
    <submittedName>
        <fullName evidence="2">Uncharacterized protein</fullName>
    </submittedName>
</protein>
<evidence type="ECO:0000256" key="1">
    <source>
        <dbReference type="SAM" id="MobiDB-lite"/>
    </source>
</evidence>
<gene>
    <name evidence="2" type="ORF">KIN20_030583</name>
</gene>
<accession>A0AAD5R3Y4</accession>
<proteinExistence type="predicted"/>
<comment type="caution">
    <text evidence="2">The sequence shown here is derived from an EMBL/GenBank/DDBJ whole genome shotgun (WGS) entry which is preliminary data.</text>
</comment>
<feature type="compositionally biased region" description="Basic and acidic residues" evidence="1">
    <location>
        <begin position="61"/>
        <end position="76"/>
    </location>
</feature>